<accession>A0A4Q2DDE3</accession>
<name>A0A4Q2DDE3_9AGAR</name>
<protein>
    <submittedName>
        <fullName evidence="1">Uncharacterized protein</fullName>
    </submittedName>
</protein>
<reference evidence="1 2" key="1">
    <citation type="submission" date="2019-01" db="EMBL/GenBank/DDBJ databases">
        <title>Draft genome sequence of Psathyrella aberdarensis IHI B618.</title>
        <authorList>
            <person name="Buettner E."/>
            <person name="Kellner H."/>
        </authorList>
    </citation>
    <scope>NUCLEOTIDE SEQUENCE [LARGE SCALE GENOMIC DNA]</scope>
    <source>
        <strain evidence="1 2">IHI B618</strain>
    </source>
</reference>
<organism evidence="1 2">
    <name type="scientific">Candolleomyces aberdarensis</name>
    <dbReference type="NCBI Taxonomy" id="2316362"/>
    <lineage>
        <taxon>Eukaryota</taxon>
        <taxon>Fungi</taxon>
        <taxon>Dikarya</taxon>
        <taxon>Basidiomycota</taxon>
        <taxon>Agaricomycotina</taxon>
        <taxon>Agaricomycetes</taxon>
        <taxon>Agaricomycetidae</taxon>
        <taxon>Agaricales</taxon>
        <taxon>Agaricineae</taxon>
        <taxon>Psathyrellaceae</taxon>
        <taxon>Candolleomyces</taxon>
    </lineage>
</organism>
<evidence type="ECO:0000313" key="2">
    <source>
        <dbReference type="Proteomes" id="UP000290288"/>
    </source>
</evidence>
<dbReference type="OrthoDB" id="10423115at2759"/>
<proteinExistence type="predicted"/>
<evidence type="ECO:0000313" key="1">
    <source>
        <dbReference type="EMBL" id="RXW17062.1"/>
    </source>
</evidence>
<keyword evidence="2" id="KW-1185">Reference proteome</keyword>
<dbReference type="Proteomes" id="UP000290288">
    <property type="component" value="Unassembled WGS sequence"/>
</dbReference>
<dbReference type="AlphaFoldDB" id="A0A4Q2DDE3"/>
<comment type="caution">
    <text evidence="1">The sequence shown here is derived from an EMBL/GenBank/DDBJ whole genome shotgun (WGS) entry which is preliminary data.</text>
</comment>
<dbReference type="EMBL" id="SDEE01000375">
    <property type="protein sequence ID" value="RXW17062.1"/>
    <property type="molecule type" value="Genomic_DNA"/>
</dbReference>
<gene>
    <name evidence="1" type="ORF">EST38_g8793</name>
</gene>
<sequence length="121" mass="13520">MATPEAASLPITATGAFILTPAALAKLNQDDGSIPPEHRVVVLGKIINELQKRIVRFENRLGNAQYITNRLSAETRAQEVYMLLLEGLLAQRGIRIPDEIREKRPLARLFLIMEICSQLQS</sequence>